<gene>
    <name evidence="1" type="ORF">NCGR_LOCUS64403</name>
</gene>
<name>A0A811SDM7_9POAL</name>
<dbReference type="AlphaFoldDB" id="A0A811SDM7"/>
<sequence length="56" mass="5856">MVRRASPFGRPAIGGNASFDLLTSMDTSNGKVEVAAAYATNGPYLGARADVPYRPP</sequence>
<dbReference type="EMBL" id="CAJGYO010000019">
    <property type="protein sequence ID" value="CAD6340305.1"/>
    <property type="molecule type" value="Genomic_DNA"/>
</dbReference>
<evidence type="ECO:0000313" key="1">
    <source>
        <dbReference type="EMBL" id="CAD6340305.1"/>
    </source>
</evidence>
<evidence type="ECO:0000313" key="2">
    <source>
        <dbReference type="Proteomes" id="UP000604825"/>
    </source>
</evidence>
<proteinExistence type="predicted"/>
<comment type="caution">
    <text evidence="1">The sequence shown here is derived from an EMBL/GenBank/DDBJ whole genome shotgun (WGS) entry which is preliminary data.</text>
</comment>
<dbReference type="OrthoDB" id="680437at2759"/>
<keyword evidence="2" id="KW-1185">Reference proteome</keyword>
<organism evidence="1 2">
    <name type="scientific">Miscanthus lutarioriparius</name>
    <dbReference type="NCBI Taxonomy" id="422564"/>
    <lineage>
        <taxon>Eukaryota</taxon>
        <taxon>Viridiplantae</taxon>
        <taxon>Streptophyta</taxon>
        <taxon>Embryophyta</taxon>
        <taxon>Tracheophyta</taxon>
        <taxon>Spermatophyta</taxon>
        <taxon>Magnoliopsida</taxon>
        <taxon>Liliopsida</taxon>
        <taxon>Poales</taxon>
        <taxon>Poaceae</taxon>
        <taxon>PACMAD clade</taxon>
        <taxon>Panicoideae</taxon>
        <taxon>Andropogonodae</taxon>
        <taxon>Andropogoneae</taxon>
        <taxon>Saccharinae</taxon>
        <taxon>Miscanthus</taxon>
    </lineage>
</organism>
<accession>A0A811SDM7</accession>
<dbReference type="Proteomes" id="UP000604825">
    <property type="component" value="Unassembled WGS sequence"/>
</dbReference>
<protein>
    <submittedName>
        <fullName evidence="1">Uncharacterized protein</fullName>
    </submittedName>
</protein>
<reference evidence="1" key="1">
    <citation type="submission" date="2020-10" db="EMBL/GenBank/DDBJ databases">
        <authorList>
            <person name="Han B."/>
            <person name="Lu T."/>
            <person name="Zhao Q."/>
            <person name="Huang X."/>
            <person name="Zhao Y."/>
        </authorList>
    </citation>
    <scope>NUCLEOTIDE SEQUENCE</scope>
</reference>